<comment type="caution">
    <text evidence="2">The sequence shown here is derived from an EMBL/GenBank/DDBJ whole genome shotgun (WGS) entry which is preliminary data.</text>
</comment>
<dbReference type="EMBL" id="BMKR01000002">
    <property type="protein sequence ID" value="GGF62067.1"/>
    <property type="molecule type" value="Genomic_DNA"/>
</dbReference>
<reference evidence="2" key="2">
    <citation type="submission" date="2020-09" db="EMBL/GenBank/DDBJ databases">
        <authorList>
            <person name="Sun Q."/>
            <person name="Zhou Y."/>
        </authorList>
    </citation>
    <scope>NUCLEOTIDE SEQUENCE</scope>
    <source>
        <strain evidence="2">CGMCC 1.16134</strain>
    </source>
</reference>
<dbReference type="InterPro" id="IPR003615">
    <property type="entry name" value="HNH_nuc"/>
</dbReference>
<evidence type="ECO:0000313" key="2">
    <source>
        <dbReference type="EMBL" id="GGF62067.1"/>
    </source>
</evidence>
<reference evidence="2" key="1">
    <citation type="journal article" date="2014" name="Int. J. Syst. Evol. Microbiol.">
        <title>Complete genome sequence of Corynebacterium casei LMG S-19264T (=DSM 44701T), isolated from a smear-ripened cheese.</title>
        <authorList>
            <consortium name="US DOE Joint Genome Institute (JGI-PGF)"/>
            <person name="Walter F."/>
            <person name="Albersmeier A."/>
            <person name="Kalinowski J."/>
            <person name="Ruckert C."/>
        </authorList>
    </citation>
    <scope>NUCLEOTIDE SEQUENCE</scope>
    <source>
        <strain evidence="2">CGMCC 1.16134</strain>
    </source>
</reference>
<dbReference type="CDD" id="cd00085">
    <property type="entry name" value="HNHc"/>
    <property type="match status" value="1"/>
</dbReference>
<gene>
    <name evidence="2" type="ORF">GCM10010912_04020</name>
</gene>
<evidence type="ECO:0000259" key="1">
    <source>
        <dbReference type="SMART" id="SM00507"/>
    </source>
</evidence>
<evidence type="ECO:0000313" key="3">
    <source>
        <dbReference type="Proteomes" id="UP000637643"/>
    </source>
</evidence>
<dbReference type="AlphaFoldDB" id="A0A917F9A1"/>
<keyword evidence="3" id="KW-1185">Reference proteome</keyword>
<dbReference type="Proteomes" id="UP000637643">
    <property type="component" value="Unassembled WGS sequence"/>
</dbReference>
<dbReference type="Gene3D" id="1.10.30.50">
    <property type="match status" value="1"/>
</dbReference>
<feature type="domain" description="HNH nuclease" evidence="1">
    <location>
        <begin position="133"/>
        <end position="184"/>
    </location>
</feature>
<sequence length="223" mass="25958">MLGIHNYFSRATHVSVEFSRLAYDLRAFMYNRLKSVGKYEHPANPPPTYKEFYSTGFRTFKVANVYLFPLANVKTVNTLNTLNTLNFSQELTPFTVAGREGITRKLRPDVKQQLSLLLKSNLPNRSIEYMDNRISRYSMKLGKCEITEMYLFASDVHCHHYVPLHLGGSDKFSNLRILHKDVHKLIHCVNRETIDVLLNKLGLTEPMMDKINQYRNRCELEPI</sequence>
<accession>A0A917F9A1</accession>
<proteinExistence type="predicted"/>
<dbReference type="SMART" id="SM00507">
    <property type="entry name" value="HNHc"/>
    <property type="match status" value="1"/>
</dbReference>
<organism evidence="2 3">
    <name type="scientific">Paenibacillus albidus</name>
    <dbReference type="NCBI Taxonomy" id="2041023"/>
    <lineage>
        <taxon>Bacteria</taxon>
        <taxon>Bacillati</taxon>
        <taxon>Bacillota</taxon>
        <taxon>Bacilli</taxon>
        <taxon>Bacillales</taxon>
        <taxon>Paenibacillaceae</taxon>
        <taxon>Paenibacillus</taxon>
    </lineage>
</organism>
<name>A0A917F9A1_9BACL</name>
<protein>
    <recommendedName>
        <fullName evidence="1">HNH nuclease domain-containing protein</fullName>
    </recommendedName>
</protein>